<evidence type="ECO:0000313" key="8">
    <source>
        <dbReference type="Proteomes" id="UP000515908"/>
    </source>
</evidence>
<keyword evidence="1 4" id="KW-0479">Metal-binding</keyword>
<sequence>MSRSADRTNTAPTRHYPDVDLSLRPYVTLVDAAMYLSKSSHGAISFSSALQGLPRKRIFSQEELLSLRSTDIQPQPTGVSTTVSTRVSTSQTRPTVMTGHRSSKSHSTSPDFAITRDMLGTYPSRRGEHTDDTRSPSPFPPRERSSSSSRSQGLSSDGQSWKSGSKVCHQFMTTGRCSFGSRCLYHHGSGGSPSLTGRNLSSRGSPSIVSELTLSEKRAFHEHVFFRDREVSQSPFLERTSPAEERQTQRGSAQPKRTTDVAPNPKSKYAAAVAVLPPRNPLATMKLNTIQNNFVTQKKAHVEPERYPSPPKEYAVYPPLPPPAPAYYQDPLHMRGRPVYQNTQQYPTSRFSAWAPPFIPKYEMSPFYSRYGVM</sequence>
<feature type="region of interest" description="Disordered" evidence="5">
    <location>
        <begin position="235"/>
        <end position="265"/>
    </location>
</feature>
<keyword evidence="3 4" id="KW-0862">Zinc</keyword>
<feature type="compositionally biased region" description="Basic and acidic residues" evidence="5">
    <location>
        <begin position="125"/>
        <end position="134"/>
    </location>
</feature>
<feature type="compositionally biased region" description="Low complexity" evidence="5">
    <location>
        <begin position="76"/>
        <end position="96"/>
    </location>
</feature>
<feature type="compositionally biased region" description="Low complexity" evidence="5">
    <location>
        <begin position="146"/>
        <end position="156"/>
    </location>
</feature>
<organism evidence="7 8">
    <name type="scientific">Angomonas deanei</name>
    <dbReference type="NCBI Taxonomy" id="59799"/>
    <lineage>
        <taxon>Eukaryota</taxon>
        <taxon>Discoba</taxon>
        <taxon>Euglenozoa</taxon>
        <taxon>Kinetoplastea</taxon>
        <taxon>Metakinetoplastina</taxon>
        <taxon>Trypanosomatida</taxon>
        <taxon>Trypanosomatidae</taxon>
        <taxon>Strigomonadinae</taxon>
        <taxon>Angomonas</taxon>
    </lineage>
</organism>
<evidence type="ECO:0000259" key="6">
    <source>
        <dbReference type="PROSITE" id="PS50103"/>
    </source>
</evidence>
<dbReference type="InterPro" id="IPR036855">
    <property type="entry name" value="Znf_CCCH_sf"/>
</dbReference>
<accession>A0A7G2CGA2</accession>
<keyword evidence="2 4" id="KW-0863">Zinc-finger</keyword>
<gene>
    <name evidence="7" type="ORF">ADEAN_000547700</name>
</gene>
<reference evidence="7 8" key="1">
    <citation type="submission" date="2020-08" db="EMBL/GenBank/DDBJ databases">
        <authorList>
            <person name="Newling K."/>
            <person name="Davey J."/>
            <person name="Forrester S."/>
        </authorList>
    </citation>
    <scope>NUCLEOTIDE SEQUENCE [LARGE SCALE GENOMIC DNA]</scope>
    <source>
        <strain evidence="8">Crithidia deanei Carvalho (ATCC PRA-265)</strain>
    </source>
</reference>
<dbReference type="EMBL" id="LR877154">
    <property type="protein sequence ID" value="CAD2217991.1"/>
    <property type="molecule type" value="Genomic_DNA"/>
</dbReference>
<feature type="domain" description="C3H1-type" evidence="6">
    <location>
        <begin position="162"/>
        <end position="190"/>
    </location>
</feature>
<evidence type="ECO:0000256" key="1">
    <source>
        <dbReference type="ARBA" id="ARBA00022723"/>
    </source>
</evidence>
<dbReference type="Gene3D" id="4.10.1000.10">
    <property type="entry name" value="Zinc finger, CCCH-type"/>
    <property type="match status" value="1"/>
</dbReference>
<name>A0A7G2CGA2_9TRYP</name>
<keyword evidence="8" id="KW-1185">Reference proteome</keyword>
<dbReference type="Proteomes" id="UP000515908">
    <property type="component" value="Chromosome 10"/>
</dbReference>
<dbReference type="GO" id="GO:0008270">
    <property type="term" value="F:zinc ion binding"/>
    <property type="evidence" value="ECO:0007669"/>
    <property type="project" value="UniProtKB-KW"/>
</dbReference>
<evidence type="ECO:0000256" key="2">
    <source>
        <dbReference type="ARBA" id="ARBA00022771"/>
    </source>
</evidence>
<dbReference type="SMART" id="SM00356">
    <property type="entry name" value="ZnF_C3H1"/>
    <property type="match status" value="1"/>
</dbReference>
<evidence type="ECO:0000256" key="4">
    <source>
        <dbReference type="PROSITE-ProRule" id="PRU00723"/>
    </source>
</evidence>
<dbReference type="AlphaFoldDB" id="A0A7G2CGA2"/>
<feature type="zinc finger region" description="C3H1-type" evidence="4">
    <location>
        <begin position="162"/>
        <end position="190"/>
    </location>
</feature>
<protein>
    <submittedName>
        <fullName evidence="7">Zinc finger C-x8-C-x5-C-x3-H type (And similar), putative</fullName>
    </submittedName>
</protein>
<dbReference type="VEuPathDB" id="TriTrypDB:ADEAN_000547700"/>
<feature type="region of interest" description="Disordered" evidence="5">
    <location>
        <begin position="70"/>
        <end position="163"/>
    </location>
</feature>
<dbReference type="InterPro" id="IPR000571">
    <property type="entry name" value="Znf_CCCH"/>
</dbReference>
<evidence type="ECO:0000256" key="5">
    <source>
        <dbReference type="SAM" id="MobiDB-lite"/>
    </source>
</evidence>
<evidence type="ECO:0000256" key="3">
    <source>
        <dbReference type="ARBA" id="ARBA00022833"/>
    </source>
</evidence>
<dbReference type="SUPFAM" id="SSF90229">
    <property type="entry name" value="CCCH zinc finger"/>
    <property type="match status" value="1"/>
</dbReference>
<proteinExistence type="predicted"/>
<evidence type="ECO:0000313" key="7">
    <source>
        <dbReference type="EMBL" id="CAD2217991.1"/>
    </source>
</evidence>
<dbReference type="Pfam" id="PF00642">
    <property type="entry name" value="zf-CCCH"/>
    <property type="match status" value="1"/>
</dbReference>
<dbReference type="PROSITE" id="PS50103">
    <property type="entry name" value="ZF_C3H1"/>
    <property type="match status" value="1"/>
</dbReference>